<dbReference type="SMART" id="SM00332">
    <property type="entry name" value="PP2Cc"/>
    <property type="match status" value="1"/>
</dbReference>
<accession>A0AAE3EBP2</accession>
<dbReference type="Gene3D" id="3.60.40.10">
    <property type="entry name" value="PPM-type phosphatase domain"/>
    <property type="match status" value="1"/>
</dbReference>
<dbReference type="CDD" id="cd00143">
    <property type="entry name" value="PP2Cc"/>
    <property type="match status" value="1"/>
</dbReference>
<dbReference type="NCBIfam" id="NF033484">
    <property type="entry name" value="Stp1_PP2C_phos"/>
    <property type="match status" value="1"/>
</dbReference>
<dbReference type="AlphaFoldDB" id="A0AAE3EBP2"/>
<dbReference type="EMBL" id="JAJEQR010000020">
    <property type="protein sequence ID" value="MCC2231005.1"/>
    <property type="molecule type" value="Genomic_DNA"/>
</dbReference>
<evidence type="ECO:0000313" key="3">
    <source>
        <dbReference type="Proteomes" id="UP001198182"/>
    </source>
</evidence>
<proteinExistence type="predicted"/>
<reference evidence="2" key="1">
    <citation type="submission" date="2021-10" db="EMBL/GenBank/DDBJ databases">
        <title>Anaerobic single-cell dispensing facilitates the cultivation of human gut bacteria.</title>
        <authorList>
            <person name="Afrizal A."/>
        </authorList>
    </citation>
    <scope>NUCLEOTIDE SEQUENCE</scope>
    <source>
        <strain evidence="2">CLA-AA-H215</strain>
    </source>
</reference>
<dbReference type="PANTHER" id="PTHR47992">
    <property type="entry name" value="PROTEIN PHOSPHATASE"/>
    <property type="match status" value="1"/>
</dbReference>
<dbReference type="RefSeq" id="WP_308453540.1">
    <property type="nucleotide sequence ID" value="NZ_JAJEQR010000020.1"/>
</dbReference>
<dbReference type="SMART" id="SM00331">
    <property type="entry name" value="PP2C_SIG"/>
    <property type="match status" value="1"/>
</dbReference>
<sequence length="250" mass="27758">MVSFSESNIGNVRRLNEDFVFASEKPVGPLENLFLVADGMGGHQGGDYASRYTVEHMISKLASMETKSPIAAINDAILQINAELYEQGRMVEELQGMGTTLVAATISGSTLYVANVGDSRLYRISDHLKQVTRDHSWVEEMIREGRMTRDSAIYWEKKNIITRAIGAYERVTADFFEVELNPGDRILLCSDGLSNMVEDRQIEQILLKTENRRNLTAAGRELIAAGKANGGKDNLSVVLVDPELDEVKKC</sequence>
<dbReference type="PROSITE" id="PS51746">
    <property type="entry name" value="PPM_2"/>
    <property type="match status" value="1"/>
</dbReference>
<gene>
    <name evidence="2" type="ORF">LKD81_08340</name>
</gene>
<dbReference type="InterPro" id="IPR001932">
    <property type="entry name" value="PPM-type_phosphatase-like_dom"/>
</dbReference>
<protein>
    <submittedName>
        <fullName evidence="2">Stp1/IreP family PP2C-type Ser/Thr phosphatase</fullName>
    </submittedName>
</protein>
<dbReference type="InterPro" id="IPR036457">
    <property type="entry name" value="PPM-type-like_dom_sf"/>
</dbReference>
<keyword evidence="3" id="KW-1185">Reference proteome</keyword>
<feature type="domain" description="PPM-type phosphatase" evidence="1">
    <location>
        <begin position="1"/>
        <end position="242"/>
    </location>
</feature>
<organism evidence="2 3">
    <name type="scientific">Hominifimenecus microfluidus</name>
    <dbReference type="NCBI Taxonomy" id="2885348"/>
    <lineage>
        <taxon>Bacteria</taxon>
        <taxon>Bacillati</taxon>
        <taxon>Bacillota</taxon>
        <taxon>Clostridia</taxon>
        <taxon>Lachnospirales</taxon>
        <taxon>Lachnospiraceae</taxon>
        <taxon>Hominifimenecus</taxon>
    </lineage>
</organism>
<comment type="caution">
    <text evidence="2">The sequence shown here is derived from an EMBL/GenBank/DDBJ whole genome shotgun (WGS) entry which is preliminary data.</text>
</comment>
<dbReference type="Proteomes" id="UP001198182">
    <property type="component" value="Unassembled WGS sequence"/>
</dbReference>
<evidence type="ECO:0000313" key="2">
    <source>
        <dbReference type="EMBL" id="MCC2231005.1"/>
    </source>
</evidence>
<evidence type="ECO:0000259" key="1">
    <source>
        <dbReference type="PROSITE" id="PS51746"/>
    </source>
</evidence>
<dbReference type="InterPro" id="IPR015655">
    <property type="entry name" value="PP2C"/>
</dbReference>
<dbReference type="SUPFAM" id="SSF81606">
    <property type="entry name" value="PP2C-like"/>
    <property type="match status" value="1"/>
</dbReference>
<name>A0AAE3EBP2_9FIRM</name>
<dbReference type="GO" id="GO:0004722">
    <property type="term" value="F:protein serine/threonine phosphatase activity"/>
    <property type="evidence" value="ECO:0007669"/>
    <property type="project" value="InterPro"/>
</dbReference>
<dbReference type="Pfam" id="PF13672">
    <property type="entry name" value="PP2C_2"/>
    <property type="match status" value="1"/>
</dbReference>